<proteinExistence type="predicted"/>
<name>A0ACB8F986_9SAUR</name>
<accession>A0ACB8F986</accession>
<protein>
    <submittedName>
        <fullName evidence="1">Uncharacterized protein</fullName>
    </submittedName>
</protein>
<sequence>MGSGVCCSNPPQDSVVERSREGIIVTSAHLLILPTEGEPGAMSMEEEAEAKELQVGSWLPVLVEQVVNDTLVVTLSCGERRFTGILLDCTKK</sequence>
<dbReference type="EMBL" id="CM037621">
    <property type="protein sequence ID" value="KAH8001751.1"/>
    <property type="molecule type" value="Genomic_DNA"/>
</dbReference>
<gene>
    <name evidence="1" type="ORF">K3G42_015234</name>
</gene>
<dbReference type="Proteomes" id="UP000827872">
    <property type="component" value="Linkage Group LG08"/>
</dbReference>
<evidence type="ECO:0000313" key="2">
    <source>
        <dbReference type="Proteomes" id="UP000827872"/>
    </source>
</evidence>
<comment type="caution">
    <text evidence="1">The sequence shown here is derived from an EMBL/GenBank/DDBJ whole genome shotgun (WGS) entry which is preliminary data.</text>
</comment>
<organism evidence="1 2">
    <name type="scientific">Sphaerodactylus townsendi</name>
    <dbReference type="NCBI Taxonomy" id="933632"/>
    <lineage>
        <taxon>Eukaryota</taxon>
        <taxon>Metazoa</taxon>
        <taxon>Chordata</taxon>
        <taxon>Craniata</taxon>
        <taxon>Vertebrata</taxon>
        <taxon>Euteleostomi</taxon>
        <taxon>Lepidosauria</taxon>
        <taxon>Squamata</taxon>
        <taxon>Bifurcata</taxon>
        <taxon>Gekkota</taxon>
        <taxon>Sphaerodactylidae</taxon>
        <taxon>Sphaerodactylus</taxon>
    </lineage>
</organism>
<keyword evidence="2" id="KW-1185">Reference proteome</keyword>
<evidence type="ECO:0000313" key="1">
    <source>
        <dbReference type="EMBL" id="KAH8001751.1"/>
    </source>
</evidence>
<reference evidence="1" key="1">
    <citation type="submission" date="2021-08" db="EMBL/GenBank/DDBJ databases">
        <title>The first chromosome-level gecko genome reveals the dynamic sex chromosomes of Neotropical dwarf geckos (Sphaerodactylidae: Sphaerodactylus).</title>
        <authorList>
            <person name="Pinto B.J."/>
            <person name="Keating S.E."/>
            <person name="Gamble T."/>
        </authorList>
    </citation>
    <scope>NUCLEOTIDE SEQUENCE</scope>
    <source>
        <strain evidence="1">TG3544</strain>
    </source>
</reference>